<keyword evidence="3" id="KW-0489">Methyltransferase</keyword>
<dbReference type="Pfam" id="PF13489">
    <property type="entry name" value="Methyltransf_23"/>
    <property type="match status" value="1"/>
</dbReference>
<dbReference type="Pfam" id="PF08484">
    <property type="entry name" value="Methyltransf_14"/>
    <property type="match status" value="1"/>
</dbReference>
<dbReference type="InterPro" id="IPR038576">
    <property type="entry name" value="Methyltransf_Zn-bd_dom_put_sf"/>
</dbReference>
<organism evidence="3 4">
    <name type="scientific">Helicobacter fennelliae</name>
    <dbReference type="NCBI Taxonomy" id="215"/>
    <lineage>
        <taxon>Bacteria</taxon>
        <taxon>Pseudomonadati</taxon>
        <taxon>Campylobacterota</taxon>
        <taxon>Epsilonproteobacteria</taxon>
        <taxon>Campylobacterales</taxon>
        <taxon>Helicobacteraceae</taxon>
        <taxon>Helicobacter</taxon>
    </lineage>
</organism>
<dbReference type="Gene3D" id="6.20.50.110">
    <property type="entry name" value="Methyltransferase, zinc-binding domain"/>
    <property type="match status" value="1"/>
</dbReference>
<name>A0A2X3BBY2_9HELI</name>
<dbReference type="InterPro" id="IPR013630">
    <property type="entry name" value="Methyltransf_Zn-bd_dom_put"/>
</dbReference>
<dbReference type="GO" id="GO:0008168">
    <property type="term" value="F:methyltransferase activity"/>
    <property type="evidence" value="ECO:0007669"/>
    <property type="project" value="UniProtKB-KW"/>
</dbReference>
<dbReference type="Pfam" id="PF08421">
    <property type="entry name" value="Methyltransf_13"/>
    <property type="match status" value="1"/>
</dbReference>
<proteinExistence type="predicted"/>
<reference evidence="3 4" key="1">
    <citation type="submission" date="2018-06" db="EMBL/GenBank/DDBJ databases">
        <authorList>
            <consortium name="Pathogen Informatics"/>
            <person name="Doyle S."/>
        </authorList>
    </citation>
    <scope>NUCLEOTIDE SEQUENCE [LARGE SCALE GENOMIC DNA]</scope>
    <source>
        <strain evidence="3 4">NCTC13102</strain>
    </source>
</reference>
<evidence type="ECO:0000259" key="1">
    <source>
        <dbReference type="Pfam" id="PF08421"/>
    </source>
</evidence>
<evidence type="ECO:0000313" key="3">
    <source>
        <dbReference type="EMBL" id="SQB98103.1"/>
    </source>
</evidence>
<dbReference type="RefSeq" id="WP_023946416.1">
    <property type="nucleotide sequence ID" value="NZ_JAERIV010000006.1"/>
</dbReference>
<dbReference type="InterPro" id="IPR029063">
    <property type="entry name" value="SAM-dependent_MTases_sf"/>
</dbReference>
<feature type="domain" description="C-methyltransferase" evidence="2">
    <location>
        <begin position="240"/>
        <end position="388"/>
    </location>
</feature>
<sequence length="419" mass="47686">MKCRFCQSELKVLFIDLFNTPPSNAYLEAQELDMPETSYPLKIFVCEQCFLVQIDEYKKSSEIFDSKYAYFSSYSSSWLKHAQNYVEMITDRLQLHKDSFVIEIASNDGYLLQYFKQHQIPCLGIEPTHSTAQACKEKGIEVLEEFFGLELAAKLPQCDLILGNNVLAHVPDILDFVKGVKAVLKPNASATFEFPHLLNLIKYNQFDTIYHEHFSYLSLLSTLKIFEACGLRIYDVEELPTHGGSLRIYATHTESNLPTSKNVALLLQKEKDFGLDKIKTYMGFEQRIRELKFEFLSFIAKAKMEGKKIVAYGAAAKGNTLLNYYGLKSDSIDFVIDASPHKVGKFMPQSHIPILDKKELERAKPDYVLILPWNLKDEITQQLSYLKHSDTSSASNAKNMRGGGAACKFVVAIPKLEIF</sequence>
<dbReference type="AlphaFoldDB" id="A0A2X3BBY2"/>
<accession>A0A2X3BBY2</accession>
<dbReference type="EMBL" id="UAWL01000006">
    <property type="protein sequence ID" value="SQB98103.1"/>
    <property type="molecule type" value="Genomic_DNA"/>
</dbReference>
<dbReference type="Gene3D" id="3.40.50.720">
    <property type="entry name" value="NAD(P)-binding Rossmann-like Domain"/>
    <property type="match status" value="1"/>
</dbReference>
<feature type="domain" description="Methyltransferase putative zinc binding" evidence="1">
    <location>
        <begin position="3"/>
        <end position="64"/>
    </location>
</feature>
<dbReference type="InterPro" id="IPR013691">
    <property type="entry name" value="MeTrfase_14"/>
</dbReference>
<dbReference type="PANTHER" id="PTHR43861:SF5">
    <property type="entry name" value="BLL5978 PROTEIN"/>
    <property type="match status" value="1"/>
</dbReference>
<gene>
    <name evidence="3" type="ORF">NCTC13102_00553</name>
</gene>
<dbReference type="Proteomes" id="UP000250166">
    <property type="component" value="Unassembled WGS sequence"/>
</dbReference>
<protein>
    <submittedName>
        <fullName evidence="3">SAM-dependent methyltransferase</fullName>
    </submittedName>
</protein>
<evidence type="ECO:0000259" key="2">
    <source>
        <dbReference type="Pfam" id="PF08484"/>
    </source>
</evidence>
<evidence type="ECO:0000313" key="4">
    <source>
        <dbReference type="Proteomes" id="UP000250166"/>
    </source>
</evidence>
<dbReference type="GO" id="GO:0032259">
    <property type="term" value="P:methylation"/>
    <property type="evidence" value="ECO:0007669"/>
    <property type="project" value="UniProtKB-KW"/>
</dbReference>
<dbReference type="SUPFAM" id="SSF53335">
    <property type="entry name" value="S-adenosyl-L-methionine-dependent methyltransferases"/>
    <property type="match status" value="1"/>
</dbReference>
<keyword evidence="3" id="KW-0808">Transferase</keyword>
<dbReference type="PANTHER" id="PTHR43861">
    <property type="entry name" value="TRANS-ACONITATE 2-METHYLTRANSFERASE-RELATED"/>
    <property type="match status" value="1"/>
</dbReference>
<dbReference type="Gene3D" id="3.40.50.150">
    <property type="entry name" value="Vaccinia Virus protein VP39"/>
    <property type="match status" value="1"/>
</dbReference>